<evidence type="ECO:0000313" key="3">
    <source>
        <dbReference type="Proteomes" id="UP000606172"/>
    </source>
</evidence>
<proteinExistence type="predicted"/>
<name>A0A919RML6_9ACTN</name>
<evidence type="ECO:0000313" key="2">
    <source>
        <dbReference type="EMBL" id="GII96523.1"/>
    </source>
</evidence>
<reference evidence="2" key="1">
    <citation type="submission" date="2021-01" db="EMBL/GenBank/DDBJ databases">
        <title>Whole genome shotgun sequence of Sinosporangium siamense NBRC 109515.</title>
        <authorList>
            <person name="Komaki H."/>
            <person name="Tamura T."/>
        </authorList>
    </citation>
    <scope>NUCLEOTIDE SEQUENCE</scope>
    <source>
        <strain evidence="2">NBRC 109515</strain>
    </source>
</reference>
<dbReference type="Proteomes" id="UP000606172">
    <property type="component" value="Unassembled WGS sequence"/>
</dbReference>
<accession>A0A919RML6</accession>
<gene>
    <name evidence="2" type="ORF">Ssi02_67540</name>
</gene>
<organism evidence="2 3">
    <name type="scientific">Sinosporangium siamense</name>
    <dbReference type="NCBI Taxonomy" id="1367973"/>
    <lineage>
        <taxon>Bacteria</taxon>
        <taxon>Bacillati</taxon>
        <taxon>Actinomycetota</taxon>
        <taxon>Actinomycetes</taxon>
        <taxon>Streptosporangiales</taxon>
        <taxon>Streptosporangiaceae</taxon>
        <taxon>Sinosporangium</taxon>
    </lineage>
</organism>
<evidence type="ECO:0000256" key="1">
    <source>
        <dbReference type="SAM" id="MobiDB-lite"/>
    </source>
</evidence>
<feature type="region of interest" description="Disordered" evidence="1">
    <location>
        <begin position="70"/>
        <end position="91"/>
    </location>
</feature>
<dbReference type="EMBL" id="BOOW01000045">
    <property type="protein sequence ID" value="GII96523.1"/>
    <property type="molecule type" value="Genomic_DNA"/>
</dbReference>
<dbReference type="AlphaFoldDB" id="A0A919RML6"/>
<comment type="caution">
    <text evidence="2">The sequence shown here is derived from an EMBL/GenBank/DDBJ whole genome shotgun (WGS) entry which is preliminary data.</text>
</comment>
<sequence length="91" mass="9687">MNQRIRANATTDPPIAPSVFAAMSEVSHSRPRWGANAWTVSIATELTAPVAADIAGLLVISVRNRVNGMNNTTLSMPDSLRTPSQGEVTVQ</sequence>
<protein>
    <submittedName>
        <fullName evidence="2">Uncharacterized protein</fullName>
    </submittedName>
</protein>
<keyword evidence="3" id="KW-1185">Reference proteome</keyword>